<dbReference type="InterPro" id="IPR013083">
    <property type="entry name" value="Znf_RING/FYVE/PHD"/>
</dbReference>
<dbReference type="Gene3D" id="3.30.40.10">
    <property type="entry name" value="Zinc/RING finger domain, C3HC4 (zinc finger)"/>
    <property type="match status" value="1"/>
</dbReference>
<keyword evidence="7" id="KW-1185">Reference proteome</keyword>
<keyword evidence="1 3" id="KW-0863">Zinc-finger</keyword>
<keyword evidence="1 3" id="KW-0479">Metal-binding</keyword>
<dbReference type="PANTHER" id="PTHR14879:SF5">
    <property type="entry name" value="RING-TYPE DOMAIN-CONTAINING PROTEIN"/>
    <property type="match status" value="1"/>
</dbReference>
<evidence type="ECO:0000256" key="1">
    <source>
        <dbReference type="ARBA" id="ARBA00022771"/>
    </source>
</evidence>
<dbReference type="SUPFAM" id="SSF57850">
    <property type="entry name" value="RING/U-box"/>
    <property type="match status" value="1"/>
</dbReference>
<name>A0ABD0KAZ9_9CAEN</name>
<feature type="compositionally biased region" description="Polar residues" evidence="4">
    <location>
        <begin position="205"/>
        <end position="220"/>
    </location>
</feature>
<feature type="compositionally biased region" description="Basic and acidic residues" evidence="4">
    <location>
        <begin position="238"/>
        <end position="254"/>
    </location>
</feature>
<reference evidence="6 7" key="1">
    <citation type="journal article" date="2023" name="Sci. Data">
        <title>Genome assembly of the Korean intertidal mud-creeper Batillaria attramentaria.</title>
        <authorList>
            <person name="Patra A.K."/>
            <person name="Ho P.T."/>
            <person name="Jun S."/>
            <person name="Lee S.J."/>
            <person name="Kim Y."/>
            <person name="Won Y.J."/>
        </authorList>
    </citation>
    <scope>NUCLEOTIDE SEQUENCE [LARGE SCALE GENOMIC DNA]</scope>
    <source>
        <strain evidence="6">Wonlab-2016</strain>
    </source>
</reference>
<feature type="region of interest" description="Disordered" evidence="4">
    <location>
        <begin position="129"/>
        <end position="254"/>
    </location>
</feature>
<evidence type="ECO:0000313" key="7">
    <source>
        <dbReference type="Proteomes" id="UP001519460"/>
    </source>
</evidence>
<evidence type="ECO:0000313" key="6">
    <source>
        <dbReference type="EMBL" id="KAK7484273.1"/>
    </source>
</evidence>
<dbReference type="InterPro" id="IPR001841">
    <property type="entry name" value="Znf_RING"/>
</dbReference>
<protein>
    <recommendedName>
        <fullName evidence="5">RING-type domain-containing protein</fullName>
    </recommendedName>
</protein>
<proteinExistence type="predicted"/>
<organism evidence="6 7">
    <name type="scientific">Batillaria attramentaria</name>
    <dbReference type="NCBI Taxonomy" id="370345"/>
    <lineage>
        <taxon>Eukaryota</taxon>
        <taxon>Metazoa</taxon>
        <taxon>Spiralia</taxon>
        <taxon>Lophotrochozoa</taxon>
        <taxon>Mollusca</taxon>
        <taxon>Gastropoda</taxon>
        <taxon>Caenogastropoda</taxon>
        <taxon>Sorbeoconcha</taxon>
        <taxon>Cerithioidea</taxon>
        <taxon>Batillariidae</taxon>
        <taxon>Batillaria</taxon>
    </lineage>
</organism>
<dbReference type="EMBL" id="JACVVK020000213">
    <property type="protein sequence ID" value="KAK7484273.1"/>
    <property type="molecule type" value="Genomic_DNA"/>
</dbReference>
<accession>A0ABD0KAZ9</accession>
<keyword evidence="2" id="KW-0862">Zinc</keyword>
<comment type="caution">
    <text evidence="6">The sequence shown here is derived from an EMBL/GenBank/DDBJ whole genome shotgun (WGS) entry which is preliminary data.</text>
</comment>
<feature type="compositionally biased region" description="Basic and acidic residues" evidence="4">
    <location>
        <begin position="221"/>
        <end position="230"/>
    </location>
</feature>
<evidence type="ECO:0000256" key="3">
    <source>
        <dbReference type="PROSITE-ProRule" id="PRU00175"/>
    </source>
</evidence>
<evidence type="ECO:0000259" key="5">
    <source>
        <dbReference type="PROSITE" id="PS50089"/>
    </source>
</evidence>
<dbReference type="PANTHER" id="PTHR14879">
    <property type="entry name" value="CASPASE REGULATOR, RING FINGER DOMAIN-CONTAINING"/>
    <property type="match status" value="1"/>
</dbReference>
<gene>
    <name evidence="6" type="ORF">BaRGS_00024522</name>
</gene>
<feature type="compositionally biased region" description="Low complexity" evidence="4">
    <location>
        <begin position="177"/>
        <end position="199"/>
    </location>
</feature>
<dbReference type="InterPro" id="IPR051728">
    <property type="entry name" value="RING-FYVE_E3_ubiquitin-ligase"/>
</dbReference>
<feature type="region of interest" description="Disordered" evidence="4">
    <location>
        <begin position="39"/>
        <end position="87"/>
    </location>
</feature>
<evidence type="ECO:0000256" key="2">
    <source>
        <dbReference type="ARBA" id="ARBA00022833"/>
    </source>
</evidence>
<dbReference type="Proteomes" id="UP001519460">
    <property type="component" value="Unassembled WGS sequence"/>
</dbReference>
<feature type="domain" description="RING-type" evidence="5">
    <location>
        <begin position="277"/>
        <end position="312"/>
    </location>
</feature>
<sequence>MGHKQSPLHTPPPAVDAVTLWGYPRDKVEEAYRLMTSGKIASSSSPTDEAIASKKIAPSAKTDEAYRLMTSDKTASSSRSTDDAIAERKVDCDVPSGASNYPITNEHVGHVTAEALLDMMERLYGSPVNCRSDSASGEETAHVDTVNENDMSTTMEEGGDTGTTQSPQLPLSEHETPTSNPTTTSTDTTVVPTATTETPMDVDSEQQSVPSATTSSSQQDSGHDQEKENLHPSPSPYHSDDHSTSADDEAVQRRRELRQKVRVLREENRKLKERQTCRHCRERPVSLTLLPCGHFCYCQECGSTFHACPICRKTILADVRTIVS</sequence>
<dbReference type="Pfam" id="PF13920">
    <property type="entry name" value="zf-C3HC4_3"/>
    <property type="match status" value="1"/>
</dbReference>
<dbReference type="PROSITE" id="PS50089">
    <property type="entry name" value="ZF_RING_2"/>
    <property type="match status" value="1"/>
</dbReference>
<dbReference type="GO" id="GO:0008270">
    <property type="term" value="F:zinc ion binding"/>
    <property type="evidence" value="ECO:0007669"/>
    <property type="project" value="UniProtKB-KW"/>
</dbReference>
<evidence type="ECO:0000256" key="4">
    <source>
        <dbReference type="SAM" id="MobiDB-lite"/>
    </source>
</evidence>
<dbReference type="AlphaFoldDB" id="A0ABD0KAZ9"/>